<feature type="region of interest" description="Disordered" evidence="1">
    <location>
        <begin position="1"/>
        <end position="30"/>
    </location>
</feature>
<dbReference type="AlphaFoldDB" id="A0A699ZDH9"/>
<organism evidence="2 3">
    <name type="scientific">Haematococcus lacustris</name>
    <name type="common">Green alga</name>
    <name type="synonym">Haematococcus pluvialis</name>
    <dbReference type="NCBI Taxonomy" id="44745"/>
    <lineage>
        <taxon>Eukaryota</taxon>
        <taxon>Viridiplantae</taxon>
        <taxon>Chlorophyta</taxon>
        <taxon>core chlorophytes</taxon>
        <taxon>Chlorophyceae</taxon>
        <taxon>CS clade</taxon>
        <taxon>Chlamydomonadales</taxon>
        <taxon>Haematococcaceae</taxon>
        <taxon>Haematococcus</taxon>
    </lineage>
</organism>
<comment type="caution">
    <text evidence="2">The sequence shown here is derived from an EMBL/GenBank/DDBJ whole genome shotgun (WGS) entry which is preliminary data.</text>
</comment>
<gene>
    <name evidence="2" type="ORF">HaLaN_14008</name>
</gene>
<dbReference type="EMBL" id="BLLF01001139">
    <property type="protein sequence ID" value="GFH17379.1"/>
    <property type="molecule type" value="Genomic_DNA"/>
</dbReference>
<protein>
    <submittedName>
        <fullName evidence="2">Uncharacterized protein</fullName>
    </submittedName>
</protein>
<evidence type="ECO:0000313" key="2">
    <source>
        <dbReference type="EMBL" id="GFH17379.1"/>
    </source>
</evidence>
<dbReference type="Proteomes" id="UP000485058">
    <property type="component" value="Unassembled WGS sequence"/>
</dbReference>
<feature type="non-terminal residue" evidence="2">
    <location>
        <position position="1"/>
    </location>
</feature>
<accession>A0A699ZDH9</accession>
<evidence type="ECO:0000256" key="1">
    <source>
        <dbReference type="SAM" id="MobiDB-lite"/>
    </source>
</evidence>
<evidence type="ECO:0000313" key="3">
    <source>
        <dbReference type="Proteomes" id="UP000485058"/>
    </source>
</evidence>
<sequence length="303" mass="32263">LRFASGCVRADTPRQSEPPRKQATTDEGDVAARRSLREAVRGTKGWNEDGTTYSNPDMQELMELAQAPAGGTVHRRAMQARNRTVLGGLRGGTPALLPAAGAQFVFVSTDDADDDNHCSSPGACGRLYPNVLSRAYALSATNSTNNILAVGVNGRSANTSFVSWLSQAGLSGSAVTYALTGAQIAAAATANFTGFRVIYVPSAGDALALFREQLRTYINVFGGSLVVLTQQGLRRPFSFFPSPLQFVALDFVDVSTTPDITQISPDSDSANLDHNAWHGYFTGPQDWSGIYRVLVRAVGLQVA</sequence>
<proteinExistence type="predicted"/>
<reference evidence="2 3" key="1">
    <citation type="submission" date="2020-02" db="EMBL/GenBank/DDBJ databases">
        <title>Draft genome sequence of Haematococcus lacustris strain NIES-144.</title>
        <authorList>
            <person name="Morimoto D."/>
            <person name="Nakagawa S."/>
            <person name="Yoshida T."/>
            <person name="Sawayama S."/>
        </authorList>
    </citation>
    <scope>NUCLEOTIDE SEQUENCE [LARGE SCALE GENOMIC DNA]</scope>
    <source>
        <strain evidence="2 3">NIES-144</strain>
    </source>
</reference>
<name>A0A699ZDH9_HAELA</name>
<keyword evidence="3" id="KW-1185">Reference proteome</keyword>
<feature type="compositionally biased region" description="Basic and acidic residues" evidence="1">
    <location>
        <begin position="11"/>
        <end position="30"/>
    </location>
</feature>